<dbReference type="Pfam" id="PF01347">
    <property type="entry name" value="Vitellogenin_N"/>
    <property type="match status" value="1"/>
</dbReference>
<evidence type="ECO:0000256" key="1">
    <source>
        <dbReference type="SAM" id="MobiDB-lite"/>
    </source>
</evidence>
<dbReference type="InterPro" id="IPR001747">
    <property type="entry name" value="Vitellogenin_N"/>
</dbReference>
<feature type="compositionally biased region" description="Low complexity" evidence="1">
    <location>
        <begin position="73"/>
        <end position="93"/>
    </location>
</feature>
<comment type="caution">
    <text evidence="3">The sequence shown here is derived from an EMBL/GenBank/DDBJ whole genome shotgun (WGS) entry which is preliminary data.</text>
</comment>
<dbReference type="GO" id="GO:0005319">
    <property type="term" value="F:lipid transporter activity"/>
    <property type="evidence" value="ECO:0007669"/>
    <property type="project" value="InterPro"/>
</dbReference>
<reference evidence="3" key="1">
    <citation type="submission" date="2021-06" db="EMBL/GenBank/DDBJ databases">
        <authorList>
            <person name="Hodson N. C."/>
            <person name="Mongue J. A."/>
            <person name="Jaron S. K."/>
        </authorList>
    </citation>
    <scope>NUCLEOTIDE SEQUENCE</scope>
</reference>
<name>A0A8J2Q0B1_9HEXA</name>
<dbReference type="AlphaFoldDB" id="A0A8J2Q0B1"/>
<protein>
    <recommendedName>
        <fullName evidence="2">Vitellogenin domain-containing protein</fullName>
    </recommendedName>
</protein>
<evidence type="ECO:0000259" key="2">
    <source>
        <dbReference type="Pfam" id="PF01347"/>
    </source>
</evidence>
<feature type="domain" description="Vitellogenin" evidence="2">
    <location>
        <begin position="20"/>
        <end position="147"/>
    </location>
</feature>
<feature type="non-terminal residue" evidence="3">
    <location>
        <position position="147"/>
    </location>
</feature>
<dbReference type="OrthoDB" id="160294at2759"/>
<feature type="region of interest" description="Disordered" evidence="1">
    <location>
        <begin position="1"/>
        <end position="20"/>
    </location>
</feature>
<evidence type="ECO:0000313" key="3">
    <source>
        <dbReference type="EMBL" id="CAG7828600.1"/>
    </source>
</evidence>
<feature type="compositionally biased region" description="Low complexity" evidence="1">
    <location>
        <begin position="103"/>
        <end position="114"/>
    </location>
</feature>
<proteinExistence type="predicted"/>
<feature type="region of interest" description="Disordered" evidence="1">
    <location>
        <begin position="54"/>
        <end position="121"/>
    </location>
</feature>
<dbReference type="EMBL" id="CAJVCH010548165">
    <property type="protein sequence ID" value="CAG7828600.1"/>
    <property type="molecule type" value="Genomic_DNA"/>
</dbReference>
<evidence type="ECO:0000313" key="4">
    <source>
        <dbReference type="Proteomes" id="UP000708208"/>
    </source>
</evidence>
<gene>
    <name evidence="3" type="ORF">AFUS01_LOCUS38518</name>
</gene>
<accession>A0A8J2Q0B1</accession>
<dbReference type="Proteomes" id="UP000708208">
    <property type="component" value="Unassembled WGS sequence"/>
</dbReference>
<organism evidence="3 4">
    <name type="scientific">Allacma fusca</name>
    <dbReference type="NCBI Taxonomy" id="39272"/>
    <lineage>
        <taxon>Eukaryota</taxon>
        <taxon>Metazoa</taxon>
        <taxon>Ecdysozoa</taxon>
        <taxon>Arthropoda</taxon>
        <taxon>Hexapoda</taxon>
        <taxon>Collembola</taxon>
        <taxon>Symphypleona</taxon>
        <taxon>Sminthuridae</taxon>
        <taxon>Allacma</taxon>
    </lineage>
</organism>
<feature type="non-terminal residue" evidence="3">
    <location>
        <position position="1"/>
    </location>
</feature>
<keyword evidence="4" id="KW-1185">Reference proteome</keyword>
<sequence>KNVVVEGNLNRKTNSVRPEQANQESGFFYEVVEKTVHGECEVYYTVSQNGPFDYPYQFQKDSQAGGHSGQGGQQSKSSSSSESQSQSQEQGQGRKQIRGNKGSSSSSSSSSSEESSVEKPWPKAFNNLCEQNDQVYEIIKTVNFTTC</sequence>
<feature type="compositionally biased region" description="Polar residues" evidence="1">
    <location>
        <begin position="10"/>
        <end position="20"/>
    </location>
</feature>